<keyword evidence="7" id="KW-1185">Reference proteome</keyword>
<evidence type="ECO:0000259" key="2">
    <source>
        <dbReference type="Pfam" id="PF23349"/>
    </source>
</evidence>
<dbReference type="Pfam" id="PF23361">
    <property type="entry name" value="BBS7_pf"/>
    <property type="match status" value="1"/>
</dbReference>
<dbReference type="AlphaFoldDB" id="A0AB34JUY1"/>
<gene>
    <name evidence="6" type="ORF">AB1Y20_019408</name>
</gene>
<dbReference type="InterPro" id="IPR056332">
    <property type="entry name" value="Beta-prop_BBS7"/>
</dbReference>
<dbReference type="GO" id="GO:0034464">
    <property type="term" value="C:BBSome"/>
    <property type="evidence" value="ECO:0007669"/>
    <property type="project" value="TreeGrafter"/>
</dbReference>
<dbReference type="GO" id="GO:0016020">
    <property type="term" value="C:membrane"/>
    <property type="evidence" value="ECO:0007669"/>
    <property type="project" value="TreeGrafter"/>
</dbReference>
<dbReference type="GO" id="GO:0036064">
    <property type="term" value="C:ciliary basal body"/>
    <property type="evidence" value="ECO:0007669"/>
    <property type="project" value="TreeGrafter"/>
</dbReference>
<evidence type="ECO:0000313" key="6">
    <source>
        <dbReference type="EMBL" id="KAL1524515.1"/>
    </source>
</evidence>
<name>A0AB34JUY1_PRYPA</name>
<dbReference type="PANTHER" id="PTHR16074">
    <property type="entry name" value="BARDET-BIEDL SYNDROME 7 PROTEIN"/>
    <property type="match status" value="1"/>
</dbReference>
<feature type="domain" description="BBS7 helical hairpin" evidence="2">
    <location>
        <begin position="658"/>
        <end position="771"/>
    </location>
</feature>
<dbReference type="GO" id="GO:0060271">
    <property type="term" value="P:cilium assembly"/>
    <property type="evidence" value="ECO:0007669"/>
    <property type="project" value="TreeGrafter"/>
</dbReference>
<accession>A0AB34JUY1</accession>
<proteinExistence type="predicted"/>
<comment type="caution">
    <text evidence="6">The sequence shown here is derived from an EMBL/GenBank/DDBJ whole genome shotgun (WGS) entry which is preliminary data.</text>
</comment>
<dbReference type="EMBL" id="JBGBPQ010000005">
    <property type="protein sequence ID" value="KAL1524515.1"/>
    <property type="molecule type" value="Genomic_DNA"/>
</dbReference>
<dbReference type="GO" id="GO:0005930">
    <property type="term" value="C:axoneme"/>
    <property type="evidence" value="ECO:0007669"/>
    <property type="project" value="TreeGrafter"/>
</dbReference>
<dbReference type="Pfam" id="PF23349">
    <property type="entry name" value="BBS7_hp"/>
    <property type="match status" value="1"/>
</dbReference>
<dbReference type="InterPro" id="IPR056334">
    <property type="entry name" value="BBS7_GAE_dom"/>
</dbReference>
<evidence type="ECO:0000259" key="5">
    <source>
        <dbReference type="Pfam" id="PF23743"/>
    </source>
</evidence>
<dbReference type="InterPro" id="IPR056333">
    <property type="entry name" value="BBS7_pf_dom"/>
</dbReference>
<evidence type="ECO:0000259" key="3">
    <source>
        <dbReference type="Pfam" id="PF23360"/>
    </source>
</evidence>
<dbReference type="GO" id="GO:0008104">
    <property type="term" value="P:intracellular protein localization"/>
    <property type="evidence" value="ECO:0007669"/>
    <property type="project" value="TreeGrafter"/>
</dbReference>
<feature type="region of interest" description="Disordered" evidence="1">
    <location>
        <begin position="203"/>
        <end position="226"/>
    </location>
</feature>
<reference evidence="6 7" key="1">
    <citation type="journal article" date="2024" name="Science">
        <title>Giant polyketide synthase enzymes in the biosynthesis of giant marine polyether toxins.</title>
        <authorList>
            <person name="Fallon T.R."/>
            <person name="Shende V.V."/>
            <person name="Wierzbicki I.H."/>
            <person name="Pendleton A.L."/>
            <person name="Watervoot N.F."/>
            <person name="Auber R.P."/>
            <person name="Gonzalez D.J."/>
            <person name="Wisecaver J.H."/>
            <person name="Moore B.S."/>
        </authorList>
    </citation>
    <scope>NUCLEOTIDE SEQUENCE [LARGE SCALE GENOMIC DNA]</scope>
    <source>
        <strain evidence="6 7">12B1</strain>
    </source>
</reference>
<evidence type="ECO:0000259" key="4">
    <source>
        <dbReference type="Pfam" id="PF23361"/>
    </source>
</evidence>
<evidence type="ECO:0000256" key="1">
    <source>
        <dbReference type="SAM" id="MobiDB-lite"/>
    </source>
</evidence>
<organism evidence="6 7">
    <name type="scientific">Prymnesium parvum</name>
    <name type="common">Toxic golden alga</name>
    <dbReference type="NCBI Taxonomy" id="97485"/>
    <lineage>
        <taxon>Eukaryota</taxon>
        <taxon>Haptista</taxon>
        <taxon>Haptophyta</taxon>
        <taxon>Prymnesiophyceae</taxon>
        <taxon>Prymnesiales</taxon>
        <taxon>Prymnesiaceae</taxon>
        <taxon>Prymnesium</taxon>
    </lineage>
</organism>
<evidence type="ECO:0008006" key="8">
    <source>
        <dbReference type="Google" id="ProtNLM"/>
    </source>
</evidence>
<evidence type="ECO:0000313" key="7">
    <source>
        <dbReference type="Proteomes" id="UP001515480"/>
    </source>
</evidence>
<dbReference type="Proteomes" id="UP001515480">
    <property type="component" value="Unassembled WGS sequence"/>
</dbReference>
<feature type="region of interest" description="Disordered" evidence="1">
    <location>
        <begin position="356"/>
        <end position="399"/>
    </location>
</feature>
<feature type="domain" description="BBS7 beta-propeller" evidence="5">
    <location>
        <begin position="21"/>
        <end position="354"/>
    </location>
</feature>
<feature type="domain" description="BBS7 platform" evidence="4">
    <location>
        <begin position="551"/>
        <end position="655"/>
    </location>
</feature>
<dbReference type="InterPro" id="IPR056335">
    <property type="entry name" value="BBS7_hairpin"/>
</dbReference>
<protein>
    <recommendedName>
        <fullName evidence="8">Bardet-Biedl syndrome 7 protein homolog</fullName>
    </recommendedName>
</protein>
<dbReference type="Pfam" id="PF23743">
    <property type="entry name" value="Beta-prop_BBS7"/>
    <property type="match status" value="1"/>
</dbReference>
<dbReference type="PANTHER" id="PTHR16074:SF4">
    <property type="entry name" value="BARDET-BIEDL SYNDROME 7 PROTEIN"/>
    <property type="match status" value="1"/>
</dbReference>
<feature type="domain" description="BBS7 GAE" evidence="3">
    <location>
        <begin position="436"/>
        <end position="543"/>
    </location>
</feature>
<sequence>MELSLHRQDLVQVSSTCQKTMRLLPTSKRRQSKVVVGDDTGSLLCFVMKRYEHEPIFKLPPTGKEVSRIELGGIHDERDKIFWASGSTVRAITKKGKEYPKFNALNTDSTEPIRSFCVRDDDIHTAGEYIYNQFVSLQDKGFFMSNDRINDLMCEHLSGGSRPEVLLGCQDRMVRVLAATGSDLLFEQAMNGPVLTLEQYHNPPPGNDGFTPQGAGFGPSSPHRYKPSVNDGSLKEVVYGTENGQLGLLLMDSQLMRRGWVIDPVLEGRRSKSGGVQCICTADITHDGVKDLIIGRDDGQLEVWSFDMGPNPKLVFEKALQESITSVDCGLVTNANFDEVVIATYSGKVVSFSTQPGGIESEEGGMSPDSKQPGVRKGAKGGKPGEEEGGSNVKERGDKKIRNLRQEIEKLHEKVEKEKERYGKVSESLIAADVQFKMKDKWTLKPEDACYQLHIELSMPLETVLLQCDVPIELLDVDSNVAIVSRTPAAPGSTSVLATYRCQAGANVNRLELNIRTSEGRYGSLQAYVWPRISPKTARAASYPIKPLSLHTRLHEVADESALPLMNRLKISGSFSLPEVHSWVVACLPEVPARLQEEEASFAFRNTFLDTLLLCTYRQGEATFRSDSLTTLAIVKEVVTKEATARKMQIQVAVDTKEETVPTLLRKIDPMMRYQLSLTNKVKLIDTLKEVKMQEPDTSFLAPEYLEILENEEQIKSELKEQPGRLQFLYGIITDLYVDNFKFKGQNVTQHVPQLQRALEDYSLDVILAFFLR</sequence>
<dbReference type="Pfam" id="PF23360">
    <property type="entry name" value="BBS7_GAE"/>
    <property type="match status" value="1"/>
</dbReference>